<gene>
    <name evidence="1" type="ORF">DI640_13195</name>
</gene>
<dbReference type="AlphaFoldDB" id="A0A2W4YRG2"/>
<organism evidence="1 2">
    <name type="scientific">Sphingomonas taxi</name>
    <dbReference type="NCBI Taxonomy" id="1549858"/>
    <lineage>
        <taxon>Bacteria</taxon>
        <taxon>Pseudomonadati</taxon>
        <taxon>Pseudomonadota</taxon>
        <taxon>Alphaproteobacteria</taxon>
        <taxon>Sphingomonadales</taxon>
        <taxon>Sphingomonadaceae</taxon>
        <taxon>Sphingomonas</taxon>
    </lineage>
</organism>
<comment type="caution">
    <text evidence="1">The sequence shown here is derived from an EMBL/GenBank/DDBJ whole genome shotgun (WGS) entry which is preliminary data.</text>
</comment>
<evidence type="ECO:0000313" key="2">
    <source>
        <dbReference type="Proteomes" id="UP000249555"/>
    </source>
</evidence>
<dbReference type="EMBL" id="QFMX01000013">
    <property type="protein sequence ID" value="PZO72324.1"/>
    <property type="molecule type" value="Genomic_DNA"/>
</dbReference>
<accession>A0A2W4YRG2</accession>
<evidence type="ECO:0000313" key="1">
    <source>
        <dbReference type="EMBL" id="PZO72324.1"/>
    </source>
</evidence>
<dbReference type="Proteomes" id="UP000249555">
    <property type="component" value="Unassembled WGS sequence"/>
</dbReference>
<sequence length="93" mass="10304">MDNEDVDRGAVVYDIVKGSGTVRHIYPDGRVGVEFASEPNKLAVYSTRTGQLSGARQRTLFWSQPYIVPPPKQRSKYDAYQQIASTLAALVSN</sequence>
<protein>
    <submittedName>
        <fullName evidence="1">Uncharacterized protein</fullName>
    </submittedName>
</protein>
<reference evidence="1 2" key="1">
    <citation type="submission" date="2017-08" db="EMBL/GenBank/DDBJ databases">
        <title>Infants hospitalized years apart are colonized by the same room-sourced microbial strains.</title>
        <authorList>
            <person name="Brooks B."/>
            <person name="Olm M.R."/>
            <person name="Firek B.A."/>
            <person name="Baker R."/>
            <person name="Thomas B.C."/>
            <person name="Morowitz M.J."/>
            <person name="Banfield J.F."/>
        </authorList>
    </citation>
    <scope>NUCLEOTIDE SEQUENCE [LARGE SCALE GENOMIC DNA]</scope>
    <source>
        <strain evidence="1">S2_018_000_R3_119</strain>
    </source>
</reference>
<name>A0A2W4YRG2_9SPHN</name>
<proteinExistence type="predicted"/>